<gene>
    <name evidence="2" type="ORF">QJS10_CPA09g00835</name>
</gene>
<accession>A0AAV9E4G7</accession>
<evidence type="ECO:0000256" key="1">
    <source>
        <dbReference type="SAM" id="MobiDB-lite"/>
    </source>
</evidence>
<feature type="compositionally biased region" description="Polar residues" evidence="1">
    <location>
        <begin position="42"/>
        <end position="53"/>
    </location>
</feature>
<name>A0AAV9E4G7_ACOCL</name>
<sequence>MSAPDGEVGGNSNPLVLSTLAVLSSPLVLPSSPHVAPPPLIANSSQSAGAPQTASPPSVLVVPSAPPPPRGGTIDGVLLALSSHTASKPNPGPVQDSLSNQGTAGRA</sequence>
<dbReference type="AlphaFoldDB" id="A0AAV9E4G7"/>
<comment type="caution">
    <text evidence="2">The sequence shown here is derived from an EMBL/GenBank/DDBJ whole genome shotgun (WGS) entry which is preliminary data.</text>
</comment>
<keyword evidence="3" id="KW-1185">Reference proteome</keyword>
<reference evidence="2" key="1">
    <citation type="journal article" date="2023" name="Nat. Commun.">
        <title>Diploid and tetraploid genomes of Acorus and the evolution of monocots.</title>
        <authorList>
            <person name="Ma L."/>
            <person name="Liu K.W."/>
            <person name="Li Z."/>
            <person name="Hsiao Y.Y."/>
            <person name="Qi Y."/>
            <person name="Fu T."/>
            <person name="Tang G.D."/>
            <person name="Zhang D."/>
            <person name="Sun W.H."/>
            <person name="Liu D.K."/>
            <person name="Li Y."/>
            <person name="Chen G.Z."/>
            <person name="Liu X.D."/>
            <person name="Liao X.Y."/>
            <person name="Jiang Y.T."/>
            <person name="Yu X."/>
            <person name="Hao Y."/>
            <person name="Huang J."/>
            <person name="Zhao X.W."/>
            <person name="Ke S."/>
            <person name="Chen Y.Y."/>
            <person name="Wu W.L."/>
            <person name="Hsu J.L."/>
            <person name="Lin Y.F."/>
            <person name="Huang M.D."/>
            <person name="Li C.Y."/>
            <person name="Huang L."/>
            <person name="Wang Z.W."/>
            <person name="Zhao X."/>
            <person name="Zhong W.Y."/>
            <person name="Peng D.H."/>
            <person name="Ahmad S."/>
            <person name="Lan S."/>
            <person name="Zhang J.S."/>
            <person name="Tsai W.C."/>
            <person name="Van de Peer Y."/>
            <person name="Liu Z.J."/>
        </authorList>
    </citation>
    <scope>NUCLEOTIDE SEQUENCE</scope>
    <source>
        <strain evidence="2">CP</strain>
    </source>
</reference>
<reference evidence="2" key="2">
    <citation type="submission" date="2023-06" db="EMBL/GenBank/DDBJ databases">
        <authorList>
            <person name="Ma L."/>
            <person name="Liu K.-W."/>
            <person name="Li Z."/>
            <person name="Hsiao Y.-Y."/>
            <person name="Qi Y."/>
            <person name="Fu T."/>
            <person name="Tang G."/>
            <person name="Zhang D."/>
            <person name="Sun W.-H."/>
            <person name="Liu D.-K."/>
            <person name="Li Y."/>
            <person name="Chen G.-Z."/>
            <person name="Liu X.-D."/>
            <person name="Liao X.-Y."/>
            <person name="Jiang Y.-T."/>
            <person name="Yu X."/>
            <person name="Hao Y."/>
            <person name="Huang J."/>
            <person name="Zhao X.-W."/>
            <person name="Ke S."/>
            <person name="Chen Y.-Y."/>
            <person name="Wu W.-L."/>
            <person name="Hsu J.-L."/>
            <person name="Lin Y.-F."/>
            <person name="Huang M.-D."/>
            <person name="Li C.-Y."/>
            <person name="Huang L."/>
            <person name="Wang Z.-W."/>
            <person name="Zhao X."/>
            <person name="Zhong W.-Y."/>
            <person name="Peng D.-H."/>
            <person name="Ahmad S."/>
            <person name="Lan S."/>
            <person name="Zhang J.-S."/>
            <person name="Tsai W.-C."/>
            <person name="Van De Peer Y."/>
            <person name="Liu Z.-J."/>
        </authorList>
    </citation>
    <scope>NUCLEOTIDE SEQUENCE</scope>
    <source>
        <strain evidence="2">CP</strain>
        <tissue evidence="2">Leaves</tissue>
    </source>
</reference>
<feature type="region of interest" description="Disordered" evidence="1">
    <location>
        <begin position="28"/>
        <end position="107"/>
    </location>
</feature>
<evidence type="ECO:0000313" key="3">
    <source>
        <dbReference type="Proteomes" id="UP001180020"/>
    </source>
</evidence>
<evidence type="ECO:0000313" key="2">
    <source>
        <dbReference type="EMBL" id="KAK1308352.1"/>
    </source>
</evidence>
<dbReference type="Proteomes" id="UP001180020">
    <property type="component" value="Unassembled WGS sequence"/>
</dbReference>
<dbReference type="EMBL" id="JAUJYO010000009">
    <property type="protein sequence ID" value="KAK1308352.1"/>
    <property type="molecule type" value="Genomic_DNA"/>
</dbReference>
<feature type="compositionally biased region" description="Polar residues" evidence="1">
    <location>
        <begin position="96"/>
        <end position="107"/>
    </location>
</feature>
<proteinExistence type="predicted"/>
<organism evidence="2 3">
    <name type="scientific">Acorus calamus</name>
    <name type="common">Sweet flag</name>
    <dbReference type="NCBI Taxonomy" id="4465"/>
    <lineage>
        <taxon>Eukaryota</taxon>
        <taxon>Viridiplantae</taxon>
        <taxon>Streptophyta</taxon>
        <taxon>Embryophyta</taxon>
        <taxon>Tracheophyta</taxon>
        <taxon>Spermatophyta</taxon>
        <taxon>Magnoliopsida</taxon>
        <taxon>Liliopsida</taxon>
        <taxon>Acoraceae</taxon>
        <taxon>Acorus</taxon>
    </lineage>
</organism>
<protein>
    <submittedName>
        <fullName evidence="2">Uncharacterized protein</fullName>
    </submittedName>
</protein>